<dbReference type="EMBL" id="JAWDJX010000001">
    <property type="protein sequence ID" value="KAK3059072.1"/>
    <property type="molecule type" value="Genomic_DNA"/>
</dbReference>
<dbReference type="InterPro" id="IPR013149">
    <property type="entry name" value="ADH-like_C"/>
</dbReference>
<dbReference type="GO" id="GO:0005737">
    <property type="term" value="C:cytoplasm"/>
    <property type="evidence" value="ECO:0007669"/>
    <property type="project" value="TreeGrafter"/>
</dbReference>
<dbReference type="Gene3D" id="3.90.180.10">
    <property type="entry name" value="Medium-chain alcohol dehydrogenases, catalytic domain"/>
    <property type="match status" value="1"/>
</dbReference>
<dbReference type="SUPFAM" id="SSF51735">
    <property type="entry name" value="NAD(P)-binding Rossmann-fold domains"/>
    <property type="match status" value="1"/>
</dbReference>
<dbReference type="GO" id="GO:0046872">
    <property type="term" value="F:metal ion binding"/>
    <property type="evidence" value="ECO:0007669"/>
    <property type="project" value="UniProtKB-KW"/>
</dbReference>
<dbReference type="InterPro" id="IPR011032">
    <property type="entry name" value="GroES-like_sf"/>
</dbReference>
<comment type="caution">
    <text evidence="8">The sequence shown here is derived from an EMBL/GenBank/DDBJ whole genome shotgun (WGS) entry which is preliminary data.</text>
</comment>
<evidence type="ECO:0000313" key="8">
    <source>
        <dbReference type="EMBL" id="KAK3059072.1"/>
    </source>
</evidence>
<dbReference type="Pfam" id="PF00107">
    <property type="entry name" value="ADH_zinc_N"/>
    <property type="match status" value="1"/>
</dbReference>
<evidence type="ECO:0000313" key="9">
    <source>
        <dbReference type="Proteomes" id="UP001271007"/>
    </source>
</evidence>
<proteinExistence type="inferred from homology"/>
<feature type="domain" description="Enoyl reductase (ER)" evidence="7">
    <location>
        <begin position="20"/>
        <end position="348"/>
    </location>
</feature>
<keyword evidence="9" id="KW-1185">Reference proteome</keyword>
<evidence type="ECO:0000256" key="5">
    <source>
        <dbReference type="ARBA" id="ARBA00023002"/>
    </source>
</evidence>
<gene>
    <name evidence="8" type="ORF">LTR09_000638</name>
</gene>
<dbReference type="Pfam" id="PF08240">
    <property type="entry name" value="ADH_N"/>
    <property type="match status" value="1"/>
</dbReference>
<keyword evidence="6" id="KW-0520">NAD</keyword>
<keyword evidence="5" id="KW-0560">Oxidoreductase</keyword>
<dbReference type="InterPro" id="IPR036291">
    <property type="entry name" value="NAD(P)-bd_dom_sf"/>
</dbReference>
<evidence type="ECO:0000256" key="2">
    <source>
        <dbReference type="ARBA" id="ARBA00008072"/>
    </source>
</evidence>
<dbReference type="Gene3D" id="3.40.50.720">
    <property type="entry name" value="NAD(P)-binding Rossmann-like Domain"/>
    <property type="match status" value="1"/>
</dbReference>
<dbReference type="SUPFAM" id="SSF50129">
    <property type="entry name" value="GroES-like"/>
    <property type="match status" value="1"/>
</dbReference>
<keyword evidence="4" id="KW-0862">Zinc</keyword>
<dbReference type="PANTHER" id="PTHR42940">
    <property type="entry name" value="ALCOHOL DEHYDROGENASE 1-RELATED"/>
    <property type="match status" value="1"/>
</dbReference>
<evidence type="ECO:0000256" key="6">
    <source>
        <dbReference type="ARBA" id="ARBA00023027"/>
    </source>
</evidence>
<comment type="similarity">
    <text evidence="2">Belongs to the zinc-containing alcohol dehydrogenase family.</text>
</comment>
<name>A0AAJ0GK02_9PEZI</name>
<accession>A0AAJ0GK02</accession>
<evidence type="ECO:0000256" key="3">
    <source>
        <dbReference type="ARBA" id="ARBA00022723"/>
    </source>
</evidence>
<dbReference type="FunFam" id="3.40.50.720:FF:000039">
    <property type="entry name" value="Alcohol dehydrogenase AdhP"/>
    <property type="match status" value="1"/>
</dbReference>
<evidence type="ECO:0000256" key="1">
    <source>
        <dbReference type="ARBA" id="ARBA00001947"/>
    </source>
</evidence>
<dbReference type="SMART" id="SM00829">
    <property type="entry name" value="PKS_ER"/>
    <property type="match status" value="1"/>
</dbReference>
<dbReference type="InterPro" id="IPR013154">
    <property type="entry name" value="ADH-like_N"/>
</dbReference>
<sequence>MPQEMQACQLIEFNQPHQIKSIPTPSAKDLKPYDVLLKVAVPALCHSDLEYQKGVFPITLPVTASHEGTGTVVACGSSVTRFQAGDRVLAGQTFGRCGNCEICNGPENYRHYCPNREVMMSVGGRNGAFQEYLVVDGREATKIPDTMSFATAAPLACAGMTSWRAVKQARLEKGEWLGIIGSGGGLGHLAIQFAKKAFGLKVVGVDARDSGLELSRESGADLVVDARKGKDAMVEEVMKATGTGVGSVLELSGHPSAAETGAAITRNHGRFVQVAIADKLPFDVLQLIFNDLTIGASFMASQVETEEMLHAVVDYDIHVENNIFHGLDEIPRVVEMLKKAEYRGKACFVVDKDAVGVVPGDGRV</sequence>
<dbReference type="InterPro" id="IPR020843">
    <property type="entry name" value="ER"/>
</dbReference>
<dbReference type="GO" id="GO:0004022">
    <property type="term" value="F:alcohol dehydrogenase (NAD+) activity"/>
    <property type="evidence" value="ECO:0007669"/>
    <property type="project" value="TreeGrafter"/>
</dbReference>
<comment type="cofactor">
    <cofactor evidence="1">
        <name>Zn(2+)</name>
        <dbReference type="ChEBI" id="CHEBI:29105"/>
    </cofactor>
</comment>
<dbReference type="AlphaFoldDB" id="A0AAJ0GK02"/>
<keyword evidence="3" id="KW-0479">Metal-binding</keyword>
<evidence type="ECO:0000256" key="4">
    <source>
        <dbReference type="ARBA" id="ARBA00022833"/>
    </source>
</evidence>
<dbReference type="PANTHER" id="PTHR42940:SF8">
    <property type="entry name" value="VACUOLAR PROTEIN SORTING-ASSOCIATED PROTEIN 11"/>
    <property type="match status" value="1"/>
</dbReference>
<reference evidence="8" key="1">
    <citation type="submission" date="2023-04" db="EMBL/GenBank/DDBJ databases">
        <title>Black Yeasts Isolated from many extreme environments.</title>
        <authorList>
            <person name="Coleine C."/>
            <person name="Stajich J.E."/>
            <person name="Selbmann L."/>
        </authorList>
    </citation>
    <scope>NUCLEOTIDE SEQUENCE</scope>
    <source>
        <strain evidence="8">CCFEE 5312</strain>
    </source>
</reference>
<protein>
    <recommendedName>
        <fullName evidence="7">Enoyl reductase (ER) domain-containing protein</fullName>
    </recommendedName>
</protein>
<dbReference type="Proteomes" id="UP001271007">
    <property type="component" value="Unassembled WGS sequence"/>
</dbReference>
<evidence type="ECO:0000259" key="7">
    <source>
        <dbReference type="SMART" id="SM00829"/>
    </source>
</evidence>
<organism evidence="8 9">
    <name type="scientific">Extremus antarcticus</name>
    <dbReference type="NCBI Taxonomy" id="702011"/>
    <lineage>
        <taxon>Eukaryota</taxon>
        <taxon>Fungi</taxon>
        <taxon>Dikarya</taxon>
        <taxon>Ascomycota</taxon>
        <taxon>Pezizomycotina</taxon>
        <taxon>Dothideomycetes</taxon>
        <taxon>Dothideomycetidae</taxon>
        <taxon>Mycosphaerellales</taxon>
        <taxon>Extremaceae</taxon>
        <taxon>Extremus</taxon>
    </lineage>
</organism>